<dbReference type="InterPro" id="IPR044996">
    <property type="entry name" value="COQ10-like"/>
</dbReference>
<protein>
    <submittedName>
        <fullName evidence="3">Polyketide cyclase / dehydrase and lipid transport family protein</fullName>
    </submittedName>
</protein>
<feature type="domain" description="Coenzyme Q-binding protein COQ10 START" evidence="2">
    <location>
        <begin position="2"/>
        <end position="120"/>
    </location>
</feature>
<dbReference type="HOGENOM" id="CLU_079653_3_0_5"/>
<evidence type="ECO:0000313" key="4">
    <source>
        <dbReference type="Proteomes" id="UP000006512"/>
    </source>
</evidence>
<dbReference type="GO" id="GO:0048039">
    <property type="term" value="F:ubiquinone binding"/>
    <property type="evidence" value="ECO:0007669"/>
    <property type="project" value="InterPro"/>
</dbReference>
<dbReference type="eggNOG" id="COG2867">
    <property type="taxonomic scope" value="Bacteria"/>
</dbReference>
<dbReference type="STRING" id="715226.ABI_35750"/>
<dbReference type="CDD" id="cd07813">
    <property type="entry name" value="COQ10p_like"/>
    <property type="match status" value="1"/>
</dbReference>
<dbReference type="PANTHER" id="PTHR12901:SF10">
    <property type="entry name" value="COENZYME Q-BINDING PROTEIN COQ10, MITOCHONDRIAL"/>
    <property type="match status" value="1"/>
</dbReference>
<gene>
    <name evidence="3" type="ORF">ABI_35750</name>
</gene>
<dbReference type="EMBL" id="GL883079">
    <property type="protein sequence ID" value="EGF90551.1"/>
    <property type="molecule type" value="Genomic_DNA"/>
</dbReference>
<evidence type="ECO:0000313" key="3">
    <source>
        <dbReference type="EMBL" id="EGF90551.1"/>
    </source>
</evidence>
<name>F4QQR4_9CAUL</name>
<comment type="similarity">
    <text evidence="1">Belongs to the ribosome association toxin RatA family.</text>
</comment>
<dbReference type="PANTHER" id="PTHR12901">
    <property type="entry name" value="SPERM PROTEIN HOMOLOG"/>
    <property type="match status" value="1"/>
</dbReference>
<keyword evidence="4" id="KW-1185">Reference proteome</keyword>
<dbReference type="Proteomes" id="UP000006512">
    <property type="component" value="Unassembled WGS sequence"/>
</dbReference>
<dbReference type="AlphaFoldDB" id="F4QQR4"/>
<evidence type="ECO:0000259" key="2">
    <source>
        <dbReference type="Pfam" id="PF03364"/>
    </source>
</evidence>
<organism evidence="3 4">
    <name type="scientific">Asticcacaulis biprosthecium C19</name>
    <dbReference type="NCBI Taxonomy" id="715226"/>
    <lineage>
        <taxon>Bacteria</taxon>
        <taxon>Pseudomonadati</taxon>
        <taxon>Pseudomonadota</taxon>
        <taxon>Alphaproteobacteria</taxon>
        <taxon>Caulobacterales</taxon>
        <taxon>Caulobacteraceae</taxon>
        <taxon>Asticcacaulis</taxon>
    </lineage>
</organism>
<sequence>MVGDVERYPDFIPWITRLHAYNHQVAGEGETRFDADISVGFKMLQEKFSTRVTRAAPGLTVDMNLIRGPFKEMDGRWTFTAAEGGTRIDFDMDMAFKNPVLNALFKANFNIAVNRLIAIFEHRARQLYGEGAA</sequence>
<dbReference type="InterPro" id="IPR023393">
    <property type="entry name" value="START-like_dom_sf"/>
</dbReference>
<accession>F4QQR4</accession>
<dbReference type="SUPFAM" id="SSF55961">
    <property type="entry name" value="Bet v1-like"/>
    <property type="match status" value="1"/>
</dbReference>
<dbReference type="GO" id="GO:0045333">
    <property type="term" value="P:cellular respiration"/>
    <property type="evidence" value="ECO:0007669"/>
    <property type="project" value="InterPro"/>
</dbReference>
<evidence type="ECO:0000256" key="1">
    <source>
        <dbReference type="ARBA" id="ARBA00008918"/>
    </source>
</evidence>
<dbReference type="Gene3D" id="3.30.530.20">
    <property type="match status" value="1"/>
</dbReference>
<dbReference type="Pfam" id="PF03364">
    <property type="entry name" value="Polyketide_cyc"/>
    <property type="match status" value="1"/>
</dbReference>
<dbReference type="InterPro" id="IPR005031">
    <property type="entry name" value="COQ10_START"/>
</dbReference>
<reference evidence="4" key="1">
    <citation type="submission" date="2011-03" db="EMBL/GenBank/DDBJ databases">
        <title>Draft genome sequence of Brevundimonas diminuta.</title>
        <authorList>
            <person name="Brown P.J.B."/>
            <person name="Buechlein A."/>
            <person name="Hemmerich C."/>
            <person name="Brun Y.V."/>
        </authorList>
    </citation>
    <scope>NUCLEOTIDE SEQUENCE [LARGE SCALE GENOMIC DNA]</scope>
    <source>
        <strain evidence="4">C19</strain>
    </source>
</reference>
<proteinExistence type="inferred from homology"/>